<organism evidence="3 4">
    <name type="scientific">Alternaria atra</name>
    <dbReference type="NCBI Taxonomy" id="119953"/>
    <lineage>
        <taxon>Eukaryota</taxon>
        <taxon>Fungi</taxon>
        <taxon>Dikarya</taxon>
        <taxon>Ascomycota</taxon>
        <taxon>Pezizomycotina</taxon>
        <taxon>Dothideomycetes</taxon>
        <taxon>Pleosporomycetidae</taxon>
        <taxon>Pleosporales</taxon>
        <taxon>Pleosporineae</taxon>
        <taxon>Pleosporaceae</taxon>
        <taxon>Alternaria</taxon>
        <taxon>Alternaria sect. Ulocladioides</taxon>
    </lineage>
</organism>
<feature type="transmembrane region" description="Helical" evidence="1">
    <location>
        <begin position="64"/>
        <end position="81"/>
    </location>
</feature>
<name>A0A8J2HRG7_9PLEO</name>
<keyword evidence="1" id="KW-1133">Transmembrane helix</keyword>
<dbReference type="GO" id="GO:0032259">
    <property type="term" value="P:methylation"/>
    <property type="evidence" value="ECO:0007669"/>
    <property type="project" value="InterPro"/>
</dbReference>
<dbReference type="Pfam" id="PF01728">
    <property type="entry name" value="FtsJ"/>
    <property type="match status" value="1"/>
</dbReference>
<keyword evidence="1" id="KW-0812">Transmembrane</keyword>
<dbReference type="OrthoDB" id="417125at2759"/>
<dbReference type="PANTHER" id="PTHR42029:SF3">
    <property type="entry name" value="AN04G07800"/>
    <property type="match status" value="1"/>
</dbReference>
<keyword evidence="4" id="KW-1185">Reference proteome</keyword>
<comment type="caution">
    <text evidence="3">The sequence shown here is derived from an EMBL/GenBank/DDBJ whole genome shotgun (WGS) entry which is preliminary data.</text>
</comment>
<proteinExistence type="predicted"/>
<dbReference type="RefSeq" id="XP_043163688.1">
    <property type="nucleotide sequence ID" value="XM_043307753.1"/>
</dbReference>
<evidence type="ECO:0000259" key="2">
    <source>
        <dbReference type="Pfam" id="PF01728"/>
    </source>
</evidence>
<dbReference type="GO" id="GO:0008168">
    <property type="term" value="F:methyltransferase activity"/>
    <property type="evidence" value="ECO:0007669"/>
    <property type="project" value="InterPro"/>
</dbReference>
<protein>
    <recommendedName>
        <fullName evidence="2">Ribosomal RNA methyltransferase FtsJ domain-containing protein</fullName>
    </recommendedName>
</protein>
<dbReference type="CDD" id="cd02440">
    <property type="entry name" value="AdoMet_MTases"/>
    <property type="match status" value="1"/>
</dbReference>
<dbReference type="Gene3D" id="3.40.50.150">
    <property type="entry name" value="Vaccinia Virus protein VP39"/>
    <property type="match status" value="1"/>
</dbReference>
<dbReference type="PANTHER" id="PTHR42029">
    <property type="entry name" value="AN04G07800"/>
    <property type="match status" value="1"/>
</dbReference>
<dbReference type="SUPFAM" id="SSF53335">
    <property type="entry name" value="S-adenosyl-L-methionine-dependent methyltransferases"/>
    <property type="match status" value="1"/>
</dbReference>
<dbReference type="AlphaFoldDB" id="A0A8J2HRG7"/>
<accession>A0A8J2HRG7</accession>
<gene>
    <name evidence="3" type="ORF">ALTATR162_LOCUS160</name>
</gene>
<feature type="transmembrane region" description="Helical" evidence="1">
    <location>
        <begin position="122"/>
        <end position="146"/>
    </location>
</feature>
<sequence>MSPIPTIVEPLHPRWKQGQVVGKPTASGDLILEAWAMGYLVGSLIIMVFITLANMRRGVLLHKLILAELILGIWQGFYLFFHSPVHAWWLSVSAIFLNASWSLHNVIAWVKLKPFLSKPVSFIFIGTVVLVQAYWVLEIYANFAYFHGVNELFTRTRPWEALFRDPWWISTTVYLFWVIQTQYELTVREIVRISPRFGIMLLAMMMSIIFAVLDICTVTGALRFLGLATGINPFWKLAFVFKCLTDSVILEDFKGWENLQGDNHFRVQRYRADNADEFGKRIFYNMMCQIGDELHEMTSALLSTSSLTRNPANLDLCMAPGGFTASVLKRNCDARVCGINSRIQVRFLDITMLAAEMDVTDIPVEHSDARNFMFDLPFYGEAFDLVFCDGQVLRTHSRAEYREKREAWRLMTSQLVFALQRVKENSKIVVLLHKLDAWDTVYLLYTLRKFSSLQLFKPRRKHAIRSSFYFVAEQIEPESPWLQVSVTAWKKEWYIATFGCDTEYRDNRSKFQGTVDEVLSDFGTELLELGQSIWEVQSAALRESSFLT</sequence>
<reference evidence="3" key="1">
    <citation type="submission" date="2021-05" db="EMBL/GenBank/DDBJ databases">
        <authorList>
            <person name="Stam R."/>
        </authorList>
    </citation>
    <scope>NUCLEOTIDE SEQUENCE</scope>
    <source>
        <strain evidence="3">CS162</strain>
    </source>
</reference>
<keyword evidence="1" id="KW-0472">Membrane</keyword>
<dbReference type="InterPro" id="IPR029063">
    <property type="entry name" value="SAM-dependent_MTases_sf"/>
</dbReference>
<dbReference type="InterPro" id="IPR002877">
    <property type="entry name" value="RNA_MeTrfase_FtsJ_dom"/>
</dbReference>
<feature type="domain" description="Ribosomal RNA methyltransferase FtsJ" evidence="2">
    <location>
        <begin position="310"/>
        <end position="473"/>
    </location>
</feature>
<evidence type="ECO:0000313" key="4">
    <source>
        <dbReference type="Proteomes" id="UP000676310"/>
    </source>
</evidence>
<evidence type="ECO:0000313" key="3">
    <source>
        <dbReference type="EMBL" id="CAG5137587.1"/>
    </source>
</evidence>
<dbReference type="EMBL" id="CAJRGZ010000011">
    <property type="protein sequence ID" value="CAG5137587.1"/>
    <property type="molecule type" value="Genomic_DNA"/>
</dbReference>
<dbReference type="GeneID" id="67012952"/>
<dbReference type="Proteomes" id="UP000676310">
    <property type="component" value="Unassembled WGS sequence"/>
</dbReference>
<feature type="transmembrane region" description="Helical" evidence="1">
    <location>
        <begin position="166"/>
        <end position="185"/>
    </location>
</feature>
<feature type="transmembrane region" description="Helical" evidence="1">
    <location>
        <begin position="34"/>
        <end position="52"/>
    </location>
</feature>
<feature type="transmembrane region" description="Helical" evidence="1">
    <location>
        <begin position="197"/>
        <end position="222"/>
    </location>
</feature>
<evidence type="ECO:0000256" key="1">
    <source>
        <dbReference type="SAM" id="Phobius"/>
    </source>
</evidence>
<feature type="transmembrane region" description="Helical" evidence="1">
    <location>
        <begin position="87"/>
        <end position="110"/>
    </location>
</feature>